<proteinExistence type="predicted"/>
<sequence length="34" mass="3882">MEVNKEIDDSCQEVFCRVGKEGFRTAFLLSSPFV</sequence>
<name>J9FRK5_9ZZZZ</name>
<gene>
    <name evidence="1" type="ORF">EVA_21874</name>
</gene>
<evidence type="ECO:0000313" key="1">
    <source>
        <dbReference type="EMBL" id="EJW90019.1"/>
    </source>
</evidence>
<protein>
    <submittedName>
        <fullName evidence="1">Uncharacterized protein</fullName>
    </submittedName>
</protein>
<accession>J9FRK5</accession>
<dbReference type="EMBL" id="AMCI01009105">
    <property type="protein sequence ID" value="EJW90019.1"/>
    <property type="molecule type" value="Genomic_DNA"/>
</dbReference>
<dbReference type="AlphaFoldDB" id="J9FRK5"/>
<reference evidence="1" key="1">
    <citation type="journal article" date="2012" name="PLoS ONE">
        <title>Gene sets for utilization of primary and secondary nutrition supplies in the distal gut of endangered iberian lynx.</title>
        <authorList>
            <person name="Alcaide M."/>
            <person name="Messina E."/>
            <person name="Richter M."/>
            <person name="Bargiela R."/>
            <person name="Peplies J."/>
            <person name="Huws S.A."/>
            <person name="Newbold C.J."/>
            <person name="Golyshin P.N."/>
            <person name="Simon M.A."/>
            <person name="Lopez G."/>
            <person name="Yakimov M.M."/>
            <person name="Ferrer M."/>
        </authorList>
    </citation>
    <scope>NUCLEOTIDE SEQUENCE</scope>
</reference>
<organism evidence="1">
    <name type="scientific">gut metagenome</name>
    <dbReference type="NCBI Taxonomy" id="749906"/>
    <lineage>
        <taxon>unclassified sequences</taxon>
        <taxon>metagenomes</taxon>
        <taxon>organismal metagenomes</taxon>
    </lineage>
</organism>
<comment type="caution">
    <text evidence="1">The sequence shown here is derived from an EMBL/GenBank/DDBJ whole genome shotgun (WGS) entry which is preliminary data.</text>
</comment>